<name>A0AAE7V4B0_9CAUD</name>
<dbReference type="KEGG" id="vg:75690862"/>
<keyword evidence="2" id="KW-1185">Reference proteome</keyword>
<dbReference type="EMBL" id="MZ130487">
    <property type="protein sequence ID" value="QWM90208.1"/>
    <property type="molecule type" value="Genomic_DNA"/>
</dbReference>
<sequence>MNVLNVIYKDTTVNINHFTINIYEDYIQIFFVRTQDNDCKFFCQWLDANRIDYEKRERDSYTVIKVDTNIFNLDIAVKSPIKSSKVYNNFYDAICKHKQNIANAEAIIAKYEEYAAEKNDGISNISSRKHSDEYHKSLDNTLLEILEYTRCKYLEIVALTKEHLDVSRGTLPVIDELKIAYHVSELFSKDDYRKLIYIQEYLNNKSKLSKQEKQYLEMLWNLNDYEYPEVVKEVEAIGREKFNEYYDKALKFVEKDEDLKENIEEKLNKFYQ</sequence>
<proteinExistence type="predicted"/>
<gene>
    <name evidence="1" type="primary">gp_23141</name>
</gene>
<evidence type="ECO:0000313" key="1">
    <source>
        <dbReference type="EMBL" id="QWM90208.1"/>
    </source>
</evidence>
<evidence type="ECO:0000313" key="2">
    <source>
        <dbReference type="Proteomes" id="UP000827441"/>
    </source>
</evidence>
<reference evidence="1 2" key="1">
    <citation type="submission" date="2021-04" db="EMBL/GenBank/DDBJ databases">
        <authorList>
            <person name="Shkoporov A.N."/>
            <person name="Stockdale S.R."/>
            <person name="Guerin E."/>
            <person name="Ross R.P."/>
            <person name="Hill C."/>
        </authorList>
    </citation>
    <scope>NUCLEOTIDE SEQUENCE [LARGE SCALE GENOMIC DNA]</scope>
    <source>
        <strain evidence="2">cr25_1</strain>
    </source>
</reference>
<accession>A0AAE7V4B0</accession>
<protein>
    <submittedName>
        <fullName evidence="1">Uncharacterized protein</fullName>
    </submittedName>
</protein>
<dbReference type="GeneID" id="75690862"/>
<dbReference type="Proteomes" id="UP000827441">
    <property type="component" value="Segment"/>
</dbReference>
<dbReference type="RefSeq" id="YP_010359780.1">
    <property type="nucleotide sequence ID" value="NC_062777.1"/>
</dbReference>
<organism evidence="1 2">
    <name type="scientific">uncultured phage cr25_1</name>
    <dbReference type="NCBI Taxonomy" id="2986395"/>
    <lineage>
        <taxon>Viruses</taxon>
        <taxon>Duplodnaviria</taxon>
        <taxon>Heunggongvirae</taxon>
        <taxon>Uroviricota</taxon>
        <taxon>Caudoviricetes</taxon>
        <taxon>Crassvirales</taxon>
        <taxon>Crevaviridae</taxon>
        <taxon>Coarsevirinae</taxon>
        <taxon>Junduvirus</taxon>
        <taxon>Junduvirus copri</taxon>
    </lineage>
</organism>